<dbReference type="Proteomes" id="UP000663829">
    <property type="component" value="Unassembled WGS sequence"/>
</dbReference>
<sequence length="28" mass="3026">MLASVGLKTRPEYDTGCNGNSDGHENLF</sequence>
<proteinExistence type="predicted"/>
<feature type="non-terminal residue" evidence="2">
    <location>
        <position position="1"/>
    </location>
</feature>
<dbReference type="AlphaFoldDB" id="A0A815PP57"/>
<accession>A0A815PP57</accession>
<reference evidence="2" key="1">
    <citation type="submission" date="2021-02" db="EMBL/GenBank/DDBJ databases">
        <authorList>
            <person name="Nowell W R."/>
        </authorList>
    </citation>
    <scope>NUCLEOTIDE SEQUENCE</scope>
</reference>
<evidence type="ECO:0000313" key="4">
    <source>
        <dbReference type="Proteomes" id="UP000663829"/>
    </source>
</evidence>
<organism evidence="2 4">
    <name type="scientific">Didymodactylos carnosus</name>
    <dbReference type="NCBI Taxonomy" id="1234261"/>
    <lineage>
        <taxon>Eukaryota</taxon>
        <taxon>Metazoa</taxon>
        <taxon>Spiralia</taxon>
        <taxon>Gnathifera</taxon>
        <taxon>Rotifera</taxon>
        <taxon>Eurotatoria</taxon>
        <taxon>Bdelloidea</taxon>
        <taxon>Philodinida</taxon>
        <taxon>Philodinidae</taxon>
        <taxon>Didymodactylos</taxon>
    </lineage>
</organism>
<dbReference type="Proteomes" id="UP000681722">
    <property type="component" value="Unassembled WGS sequence"/>
</dbReference>
<evidence type="ECO:0000313" key="2">
    <source>
        <dbReference type="EMBL" id="CAF1451432.1"/>
    </source>
</evidence>
<protein>
    <submittedName>
        <fullName evidence="2">Uncharacterized protein</fullName>
    </submittedName>
</protein>
<keyword evidence="4" id="KW-1185">Reference proteome</keyword>
<gene>
    <name evidence="2" type="ORF">GPM918_LOCUS34750</name>
    <name evidence="3" type="ORF">SRO942_LOCUS35457</name>
</gene>
<dbReference type="EMBL" id="CAJNOQ010019497">
    <property type="protein sequence ID" value="CAF1451432.1"/>
    <property type="molecule type" value="Genomic_DNA"/>
</dbReference>
<comment type="caution">
    <text evidence="2">The sequence shown here is derived from an EMBL/GenBank/DDBJ whole genome shotgun (WGS) entry which is preliminary data.</text>
</comment>
<evidence type="ECO:0000313" key="3">
    <source>
        <dbReference type="EMBL" id="CAF4324614.1"/>
    </source>
</evidence>
<feature type="region of interest" description="Disordered" evidence="1">
    <location>
        <begin position="1"/>
        <end position="28"/>
    </location>
</feature>
<evidence type="ECO:0000256" key="1">
    <source>
        <dbReference type="SAM" id="MobiDB-lite"/>
    </source>
</evidence>
<name>A0A815PP57_9BILA</name>
<dbReference type="EMBL" id="CAJOBC010084951">
    <property type="protein sequence ID" value="CAF4324614.1"/>
    <property type="molecule type" value="Genomic_DNA"/>
</dbReference>